<dbReference type="Proteomes" id="UP001239462">
    <property type="component" value="Unassembled WGS sequence"/>
</dbReference>
<proteinExistence type="predicted"/>
<keyword evidence="2" id="KW-1185">Reference proteome</keyword>
<protein>
    <submittedName>
        <fullName evidence="1">Uncharacterized protein</fullName>
    </submittedName>
</protein>
<dbReference type="EMBL" id="JASZZN010000006">
    <property type="protein sequence ID" value="MDM4015804.1"/>
    <property type="molecule type" value="Genomic_DNA"/>
</dbReference>
<evidence type="ECO:0000313" key="1">
    <source>
        <dbReference type="EMBL" id="MDM4015804.1"/>
    </source>
</evidence>
<gene>
    <name evidence="1" type="ORF">QTN89_10210</name>
</gene>
<accession>A0ABT7PH28</accession>
<comment type="caution">
    <text evidence="1">The sequence shown here is derived from an EMBL/GenBank/DDBJ whole genome shotgun (WGS) entry which is preliminary data.</text>
</comment>
<organism evidence="1 2">
    <name type="scientific">Roseiconus lacunae</name>
    <dbReference type="NCBI Taxonomy" id="2605694"/>
    <lineage>
        <taxon>Bacteria</taxon>
        <taxon>Pseudomonadati</taxon>
        <taxon>Planctomycetota</taxon>
        <taxon>Planctomycetia</taxon>
        <taxon>Pirellulales</taxon>
        <taxon>Pirellulaceae</taxon>
        <taxon>Roseiconus</taxon>
    </lineage>
</organism>
<dbReference type="RefSeq" id="WP_289163325.1">
    <property type="nucleotide sequence ID" value="NZ_JASZZN010000006.1"/>
</dbReference>
<reference evidence="1 2" key="1">
    <citation type="submission" date="2023-06" db="EMBL/GenBank/DDBJ databases">
        <title>Roseiconus lacunae JC819 isolated from Gulf of Mannar region, Tamil Nadu.</title>
        <authorList>
            <person name="Pk S."/>
            <person name="Ch S."/>
            <person name="Ch V.R."/>
        </authorList>
    </citation>
    <scope>NUCLEOTIDE SEQUENCE [LARGE SCALE GENOMIC DNA]</scope>
    <source>
        <strain evidence="1 2">JC819</strain>
    </source>
</reference>
<evidence type="ECO:0000313" key="2">
    <source>
        <dbReference type="Proteomes" id="UP001239462"/>
    </source>
</evidence>
<sequence>MLKAHYRIPVIWLLLFVFEVPANAQKMASKQKAVSNQEAETGSWKKYYLRRASDDYAFYWTEKRLPLELRREPIVNWTNPLEEGQINGSTFVWEHEGRPIVIGQLFSYRVGDGKRSLCHVFSSLTDETISGERNGHVFWEPAVPKESGWQTFSAAGNPAEQRSGRLLQMRRLARGFEAFTEEASRGKRELRLLQQPLYRTDEDLKDYDAGLFAYVVGTDPELLILIECDDSADVPKWRYRMAQSTRSTTVATFQKQTVYRYESSERVHQTIHATYLSHHGIDQIPEDF</sequence>
<name>A0ABT7PH28_9BACT</name>